<dbReference type="PATRIC" id="fig|316.97.peg.1894"/>
<dbReference type="NCBIfam" id="NF010448">
    <property type="entry name" value="PRK13874.1"/>
    <property type="match status" value="1"/>
</dbReference>
<accession>A0A023WR61</accession>
<dbReference type="KEGG" id="pstu:UIB01_09465"/>
<feature type="chain" id="PRO_5001527329" evidence="1">
    <location>
        <begin position="25"/>
        <end position="243"/>
    </location>
</feature>
<name>A0A023WR61_STUST</name>
<proteinExistence type="predicted"/>
<reference evidence="2 3" key="1">
    <citation type="submission" date="2014-03" db="EMBL/GenBank/DDBJ databases">
        <title>Complete genome sequence of Pseudomonas stutzeri 19SMN4.</title>
        <authorList>
            <person name="Brunet-Galmes I."/>
            <person name="Nogales B."/>
            <person name="Busquets A."/>
            <person name="Pena A."/>
            <person name="Gomila M."/>
            <person name="Garcia-Valdes E."/>
            <person name="Lalucat J."/>
            <person name="Bennasar A."/>
            <person name="Bosch R."/>
        </authorList>
    </citation>
    <scope>NUCLEOTIDE SEQUENCE [LARGE SCALE GENOMIC DNA]</scope>
    <source>
        <strain evidence="2 3">19SMN4</strain>
    </source>
</reference>
<evidence type="ECO:0000256" key="1">
    <source>
        <dbReference type="SAM" id="SignalP"/>
    </source>
</evidence>
<evidence type="ECO:0000313" key="3">
    <source>
        <dbReference type="Proteomes" id="UP000025238"/>
    </source>
</evidence>
<dbReference type="EMBL" id="CP007509">
    <property type="protein sequence ID" value="AHY42702.1"/>
    <property type="molecule type" value="Genomic_DNA"/>
</dbReference>
<dbReference type="NCBIfam" id="TIGR02780">
    <property type="entry name" value="TrbJ_Ti"/>
    <property type="match status" value="1"/>
</dbReference>
<organism evidence="2 3">
    <name type="scientific">Stutzerimonas stutzeri</name>
    <name type="common">Pseudomonas stutzeri</name>
    <dbReference type="NCBI Taxonomy" id="316"/>
    <lineage>
        <taxon>Bacteria</taxon>
        <taxon>Pseudomonadati</taxon>
        <taxon>Pseudomonadota</taxon>
        <taxon>Gammaproteobacteria</taxon>
        <taxon>Pseudomonadales</taxon>
        <taxon>Pseudomonadaceae</taxon>
        <taxon>Stutzerimonas</taxon>
    </lineage>
</organism>
<dbReference type="InterPro" id="IPR014147">
    <property type="entry name" value="T4SS_TrbJ"/>
</dbReference>
<sequence length="243" mass="26674">MTLQRLVLHTVVLLCASSIGRAGAITVIDPTNLAQNTLTAVRTLEMTNNQISQLHNETQMLLNQARNLAALDFNAVNRLRQSIRRSEQLLAEATGLAYEISRLDQAFARLYPERYAASITGSDMAAHSIERWSQAREGVHTALRMQAQLSQDLALDEAALTDLVSQSQSAVGALQASQATNQLLALQAKQVIQAQQLAIAQHRAVSIGQARQVAAEHEAREQRKRFMSIGTAYSPRPIRVFAP</sequence>
<dbReference type="Proteomes" id="UP000025238">
    <property type="component" value="Chromosome"/>
</dbReference>
<gene>
    <name evidence="2" type="ORF">UIB01_09465</name>
</gene>
<evidence type="ECO:0000313" key="2">
    <source>
        <dbReference type="EMBL" id="AHY42702.1"/>
    </source>
</evidence>
<protein>
    <submittedName>
        <fullName evidence="2">Conjugal transfer protein TrbJ</fullName>
    </submittedName>
</protein>
<feature type="signal peptide" evidence="1">
    <location>
        <begin position="1"/>
        <end position="24"/>
    </location>
</feature>
<dbReference type="AlphaFoldDB" id="A0A023WR61"/>
<keyword evidence="1" id="KW-0732">Signal</keyword>